<dbReference type="Proteomes" id="UP000199103">
    <property type="component" value="Chromosome I"/>
</dbReference>
<keyword evidence="2" id="KW-1185">Reference proteome</keyword>
<protein>
    <submittedName>
        <fullName evidence="1">Multiple sugar transport system substrate-binding protein</fullName>
    </submittedName>
</protein>
<dbReference type="EMBL" id="LT629772">
    <property type="protein sequence ID" value="SDS24543.1"/>
    <property type="molecule type" value="Genomic_DNA"/>
</dbReference>
<accession>A0A1H1QMI0</accession>
<evidence type="ECO:0000313" key="1">
    <source>
        <dbReference type="EMBL" id="SDS24543.1"/>
    </source>
</evidence>
<reference evidence="1 2" key="1">
    <citation type="submission" date="2016-10" db="EMBL/GenBank/DDBJ databases">
        <authorList>
            <person name="de Groot N.N."/>
        </authorList>
    </citation>
    <scope>NUCLEOTIDE SEQUENCE [LARGE SCALE GENOMIC DNA]</scope>
    <source>
        <strain evidence="1 2">DSM 21800</strain>
    </source>
</reference>
<sequence length="495" mass="54308">MMQLAGLGTVGAVAGCTDTSGMTNQVQHVARGEFTLPDTKLPTGAQTLQVIDSGDQKAVFWKQFFAAYEKKHPEVEINYKAMNWPDIDQSMTLGLRNGTVPDVFFLPTTVTTGQAVSEKWVGAWDDIVDDWAEIKKRFPAGTFVTGKTDFEGKTYAFPLTSAQRFNSLMFYNKEIIQRAEADLSEPITWDSFRALLKKITQQGEGKYYGTIMGLQQSGAGPSSVMAQMAGVHGGITGTNWLTGEFNYTDPISIEAVEFLLAIYADGSIAPGSVSYKDQDARGRFPQGQAGMIIHGPWNLSPWRDQNPDFGFDFTIPPQRNPKEIWPVGYAPGGSNAYFYNPNTKVGEVVADVISYLGSTDGQAQWASIDGAADPAAFPDAIAKADLTELDSKAMEINSQYSVLAPEPSVRNPQVERVYEVQKPLQPDLGDVCLGLITKQIKSSVKDAMADLQDRANRSLDEAIATANKRGAKVSREDWVFSDWDPKKPYDKPFAK</sequence>
<dbReference type="PANTHER" id="PTHR43649">
    <property type="entry name" value="ARABINOSE-BINDING PROTEIN-RELATED"/>
    <property type="match status" value="1"/>
</dbReference>
<dbReference type="STRING" id="630515.SAMN04489812_1316"/>
<proteinExistence type="predicted"/>
<evidence type="ECO:0000313" key="2">
    <source>
        <dbReference type="Proteomes" id="UP000199103"/>
    </source>
</evidence>
<gene>
    <name evidence="1" type="ORF">SAMN04489812_1316</name>
</gene>
<dbReference type="Gene3D" id="3.40.190.10">
    <property type="entry name" value="Periplasmic binding protein-like II"/>
    <property type="match status" value="1"/>
</dbReference>
<name>A0A1H1QMI0_9ACTN</name>
<dbReference type="InterPro" id="IPR006059">
    <property type="entry name" value="SBP"/>
</dbReference>
<dbReference type="Pfam" id="PF01547">
    <property type="entry name" value="SBP_bac_1"/>
    <property type="match status" value="1"/>
</dbReference>
<dbReference type="SUPFAM" id="SSF53850">
    <property type="entry name" value="Periplasmic binding protein-like II"/>
    <property type="match status" value="1"/>
</dbReference>
<dbReference type="InterPro" id="IPR050490">
    <property type="entry name" value="Bact_solute-bd_prot1"/>
</dbReference>
<keyword evidence="1" id="KW-0762">Sugar transport</keyword>
<organism evidence="1 2">
    <name type="scientific">Microlunatus soli</name>
    <dbReference type="NCBI Taxonomy" id="630515"/>
    <lineage>
        <taxon>Bacteria</taxon>
        <taxon>Bacillati</taxon>
        <taxon>Actinomycetota</taxon>
        <taxon>Actinomycetes</taxon>
        <taxon>Propionibacteriales</taxon>
        <taxon>Propionibacteriaceae</taxon>
        <taxon>Microlunatus</taxon>
    </lineage>
</organism>
<dbReference type="AlphaFoldDB" id="A0A1H1QMI0"/>
<dbReference type="PANTHER" id="PTHR43649:SF12">
    <property type="entry name" value="DIACETYLCHITOBIOSE BINDING PROTEIN DASA"/>
    <property type="match status" value="1"/>
</dbReference>
<keyword evidence="1" id="KW-0813">Transport</keyword>